<protein>
    <submittedName>
        <fullName evidence="2">Uncharacterized protein</fullName>
    </submittedName>
</protein>
<comment type="caution">
    <text evidence="2">The sequence shown here is derived from an EMBL/GenBank/DDBJ whole genome shotgun (WGS) entry which is preliminary data.</text>
</comment>
<evidence type="ECO:0000313" key="2">
    <source>
        <dbReference type="EMBL" id="TQE14000.1"/>
    </source>
</evidence>
<keyword evidence="3" id="KW-1185">Reference proteome</keyword>
<dbReference type="EMBL" id="VIEB01000007">
    <property type="protein sequence ID" value="TQE14000.1"/>
    <property type="molecule type" value="Genomic_DNA"/>
</dbReference>
<evidence type="ECO:0000256" key="1">
    <source>
        <dbReference type="SAM" id="MobiDB-lite"/>
    </source>
</evidence>
<feature type="region of interest" description="Disordered" evidence="1">
    <location>
        <begin position="1"/>
        <end position="29"/>
    </location>
</feature>
<evidence type="ECO:0000313" key="3">
    <source>
        <dbReference type="Proteomes" id="UP000315295"/>
    </source>
</evidence>
<name>A0A540NTW3_MALBA</name>
<gene>
    <name evidence="2" type="ORF">C1H46_000422</name>
</gene>
<reference evidence="2 3" key="1">
    <citation type="journal article" date="2019" name="G3 (Bethesda)">
        <title>Sequencing of a Wild Apple (Malus baccata) Genome Unravels the Differences Between Cultivated and Wild Apple Species Regarding Disease Resistance and Cold Tolerance.</title>
        <authorList>
            <person name="Chen X."/>
        </authorList>
    </citation>
    <scope>NUCLEOTIDE SEQUENCE [LARGE SCALE GENOMIC DNA]</scope>
    <source>
        <strain evidence="3">cv. Shandingzi</strain>
        <tissue evidence="2">Leaves</tissue>
    </source>
</reference>
<accession>A0A540NTW3</accession>
<sequence>MSEEMKSVWDRPEDIEHSSKPKNPDYSEREVSLPLFKELVDEPTNEETPALKMQSYKRLTDSYDHLDGFIYAVEGWRNNDATKCKLLSTTLIAAVRDWFK</sequence>
<dbReference type="Proteomes" id="UP000315295">
    <property type="component" value="Unassembled WGS sequence"/>
</dbReference>
<proteinExistence type="predicted"/>
<organism evidence="2 3">
    <name type="scientific">Malus baccata</name>
    <name type="common">Siberian crab apple</name>
    <name type="synonym">Pyrus baccata</name>
    <dbReference type="NCBI Taxonomy" id="106549"/>
    <lineage>
        <taxon>Eukaryota</taxon>
        <taxon>Viridiplantae</taxon>
        <taxon>Streptophyta</taxon>
        <taxon>Embryophyta</taxon>
        <taxon>Tracheophyta</taxon>
        <taxon>Spermatophyta</taxon>
        <taxon>Magnoliopsida</taxon>
        <taxon>eudicotyledons</taxon>
        <taxon>Gunneridae</taxon>
        <taxon>Pentapetalae</taxon>
        <taxon>rosids</taxon>
        <taxon>fabids</taxon>
        <taxon>Rosales</taxon>
        <taxon>Rosaceae</taxon>
        <taxon>Amygdaloideae</taxon>
        <taxon>Maleae</taxon>
        <taxon>Malus</taxon>
    </lineage>
</organism>
<dbReference type="AlphaFoldDB" id="A0A540NTW3"/>